<comment type="caution">
    <text evidence="4">The sequence shown here is derived from an EMBL/GenBank/DDBJ whole genome shotgun (WGS) entry which is preliminary data.</text>
</comment>
<keyword evidence="5" id="KW-1185">Reference proteome</keyword>
<evidence type="ECO:0000313" key="5">
    <source>
        <dbReference type="Proteomes" id="UP001595839"/>
    </source>
</evidence>
<evidence type="ECO:0000256" key="1">
    <source>
        <dbReference type="ARBA" id="ARBA00010515"/>
    </source>
</evidence>
<evidence type="ECO:0000256" key="2">
    <source>
        <dbReference type="ARBA" id="ARBA00022801"/>
    </source>
</evidence>
<protein>
    <submittedName>
        <fullName evidence="4">Alpha/beta hydrolase</fullName>
    </submittedName>
</protein>
<dbReference type="GO" id="GO:0016787">
    <property type="term" value="F:hydrolase activity"/>
    <property type="evidence" value="ECO:0007669"/>
    <property type="project" value="UniProtKB-KW"/>
</dbReference>
<dbReference type="InterPro" id="IPR013094">
    <property type="entry name" value="AB_hydrolase_3"/>
</dbReference>
<dbReference type="PANTHER" id="PTHR48081">
    <property type="entry name" value="AB HYDROLASE SUPERFAMILY PROTEIN C4A8.06C"/>
    <property type="match status" value="1"/>
</dbReference>
<dbReference type="SUPFAM" id="SSF53474">
    <property type="entry name" value="alpha/beta-Hydrolases"/>
    <property type="match status" value="1"/>
</dbReference>
<organism evidence="4 5">
    <name type="scientific">Streptomyces vulcanius</name>
    <dbReference type="NCBI Taxonomy" id="1441876"/>
    <lineage>
        <taxon>Bacteria</taxon>
        <taxon>Bacillati</taxon>
        <taxon>Actinomycetota</taxon>
        <taxon>Actinomycetes</taxon>
        <taxon>Kitasatosporales</taxon>
        <taxon>Streptomycetaceae</taxon>
        <taxon>Streptomyces</taxon>
    </lineage>
</organism>
<dbReference type="RefSeq" id="WP_381182529.1">
    <property type="nucleotide sequence ID" value="NZ_JBHSFK010000030.1"/>
</dbReference>
<keyword evidence="2 4" id="KW-0378">Hydrolase</keyword>
<evidence type="ECO:0000313" key="4">
    <source>
        <dbReference type="EMBL" id="MFC4504946.1"/>
    </source>
</evidence>
<sequence>MTERAERDTEYGLSTEAQAWLEMLKANPQPPAPEPDDIEAWRAVVAITSAPELADAIGLATTGAVATGVPVEVHAVDLPNAVVHVGTPEGLAPDDRRVLLSVHGGAFTVGGGAATRAATGFVAGAYGVTVWSVDYRMPPDHPFPAGLEDCVDAYRALLESHDPASIAVSGVSAGGNLIAALLLRLQEEGLPMPCAAVLNSPAVDLSLSGDSVANDAFGEGGGLKNNVKLYAGDHDVTDPYLSPLFGRIGDDWPPTILFSGTRDYLLSDTARMHRKLLEAGVRAELHVFEAAPHGMFGGNAPEDRLLVAQAGRFLEAAWKNAAAT</sequence>
<gene>
    <name evidence="4" type="ORF">ACFPIH_36535</name>
</gene>
<feature type="domain" description="Alpha/beta hydrolase fold-3" evidence="3">
    <location>
        <begin position="100"/>
        <end position="296"/>
    </location>
</feature>
<proteinExistence type="inferred from homology"/>
<dbReference type="InterPro" id="IPR050300">
    <property type="entry name" value="GDXG_lipolytic_enzyme"/>
</dbReference>
<evidence type="ECO:0000259" key="3">
    <source>
        <dbReference type="Pfam" id="PF07859"/>
    </source>
</evidence>
<dbReference type="EMBL" id="JBHSFK010000030">
    <property type="protein sequence ID" value="MFC4504946.1"/>
    <property type="molecule type" value="Genomic_DNA"/>
</dbReference>
<comment type="similarity">
    <text evidence="1">Belongs to the 'GDXG' lipolytic enzyme family.</text>
</comment>
<dbReference type="Pfam" id="PF07859">
    <property type="entry name" value="Abhydrolase_3"/>
    <property type="match status" value="1"/>
</dbReference>
<dbReference type="Proteomes" id="UP001595839">
    <property type="component" value="Unassembled WGS sequence"/>
</dbReference>
<dbReference type="Gene3D" id="3.40.50.1820">
    <property type="entry name" value="alpha/beta hydrolase"/>
    <property type="match status" value="1"/>
</dbReference>
<accession>A0ABV9B0U2</accession>
<name>A0ABV9B0U2_9ACTN</name>
<reference evidence="5" key="1">
    <citation type="journal article" date="2019" name="Int. J. Syst. Evol. Microbiol.">
        <title>The Global Catalogue of Microorganisms (GCM) 10K type strain sequencing project: providing services to taxonomists for standard genome sequencing and annotation.</title>
        <authorList>
            <consortium name="The Broad Institute Genomics Platform"/>
            <consortium name="The Broad Institute Genome Sequencing Center for Infectious Disease"/>
            <person name="Wu L."/>
            <person name="Ma J."/>
        </authorList>
    </citation>
    <scope>NUCLEOTIDE SEQUENCE [LARGE SCALE GENOMIC DNA]</scope>
    <source>
        <strain evidence="5">CGMCC 4.7177</strain>
    </source>
</reference>
<dbReference type="PANTHER" id="PTHR48081:SF30">
    <property type="entry name" value="ACETYL-HYDROLASE LIPR-RELATED"/>
    <property type="match status" value="1"/>
</dbReference>
<dbReference type="InterPro" id="IPR029058">
    <property type="entry name" value="AB_hydrolase_fold"/>
</dbReference>